<sequence length="425" mass="43866">MKSGKRAWIAVLSGTLMVAGAAAGAPSAWTQPALSQSPAAGGEIFRTEVSQVAFSVPGLPGTTPVRSTRLTYASSDTHDAPTTVVGTYLEPTAPWRGPGERPLVAYAGGTQGQGPECAPSAMVSQVVRFQPPVDVVFEYDVMAIQYLLAQGMAVVMTDYHDLAAPGIHNFLNRKTQGYAVLDSARAALRLPGSGLHPGSPVMLYGYSQGGMAAAAAAELKPAYAPELNVHGAYVGGPPVGPAEYIARSDGLPGVAPAIAWILNGIAADYPDTRPVLDAVLNDTGKAILHESIGKCGGGLSNTVTQPPQTSRWTTSGQPITAVIESSPELKKAFDEQRLGGSAPEVPVRIYAARNDEMFPAVRGIAASWCGGGTAVQLEADGAVPPVGGFLSTHDLAFFPSMTTSLPWVTDRLAGAPAPVNCAALP</sequence>
<gene>
    <name evidence="2" type="ORF">HGA13_23165</name>
</gene>
<dbReference type="InterPro" id="IPR029058">
    <property type="entry name" value="AB_hydrolase_fold"/>
</dbReference>
<reference evidence="2 3" key="1">
    <citation type="submission" date="2020-04" db="EMBL/GenBank/DDBJ databases">
        <title>MicrobeNet Type strains.</title>
        <authorList>
            <person name="Nicholson A.C."/>
        </authorList>
    </citation>
    <scope>NUCLEOTIDE SEQUENCE [LARGE SCALE GENOMIC DNA]</scope>
    <source>
        <strain evidence="2 3">DSM 45078</strain>
    </source>
</reference>
<dbReference type="GO" id="GO:0004806">
    <property type="term" value="F:triacylglycerol lipase activity"/>
    <property type="evidence" value="ECO:0007669"/>
    <property type="project" value="InterPro"/>
</dbReference>
<dbReference type="EMBL" id="JAAXOO010000006">
    <property type="protein sequence ID" value="NKY35951.1"/>
    <property type="molecule type" value="Genomic_DNA"/>
</dbReference>
<dbReference type="GO" id="GO:0016042">
    <property type="term" value="P:lipid catabolic process"/>
    <property type="evidence" value="ECO:0007669"/>
    <property type="project" value="InterPro"/>
</dbReference>
<dbReference type="Pfam" id="PF03583">
    <property type="entry name" value="LIP"/>
    <property type="match status" value="1"/>
</dbReference>
<dbReference type="SUPFAM" id="SSF53474">
    <property type="entry name" value="alpha/beta-Hydrolases"/>
    <property type="match status" value="1"/>
</dbReference>
<keyword evidence="1" id="KW-0732">Signal</keyword>
<dbReference type="PANTHER" id="PTHR34853:SF1">
    <property type="entry name" value="LIPASE 5"/>
    <property type="match status" value="1"/>
</dbReference>
<dbReference type="Gene3D" id="1.10.260.130">
    <property type="match status" value="1"/>
</dbReference>
<comment type="caution">
    <text evidence="2">The sequence shown here is derived from an EMBL/GenBank/DDBJ whole genome shotgun (WGS) entry which is preliminary data.</text>
</comment>
<proteinExistence type="predicted"/>
<feature type="signal peptide" evidence="1">
    <location>
        <begin position="1"/>
        <end position="24"/>
    </location>
</feature>
<dbReference type="RefSeq" id="WP_068045892.1">
    <property type="nucleotide sequence ID" value="NZ_JAAXOO010000006.1"/>
</dbReference>
<dbReference type="AlphaFoldDB" id="A0A846XHY0"/>
<evidence type="ECO:0000313" key="3">
    <source>
        <dbReference type="Proteomes" id="UP000565715"/>
    </source>
</evidence>
<protein>
    <submittedName>
        <fullName evidence="2">Lipase</fullName>
    </submittedName>
</protein>
<feature type="chain" id="PRO_5032997737" evidence="1">
    <location>
        <begin position="25"/>
        <end position="425"/>
    </location>
</feature>
<dbReference type="InterPro" id="IPR005152">
    <property type="entry name" value="Lipase_secreted"/>
</dbReference>
<dbReference type="PANTHER" id="PTHR34853">
    <property type="match status" value="1"/>
</dbReference>
<evidence type="ECO:0000256" key="1">
    <source>
        <dbReference type="SAM" id="SignalP"/>
    </source>
</evidence>
<dbReference type="Gene3D" id="3.40.50.1820">
    <property type="entry name" value="alpha/beta hydrolase"/>
    <property type="match status" value="1"/>
</dbReference>
<organism evidence="2 3">
    <name type="scientific">Nocardia speluncae</name>
    <dbReference type="NCBI Taxonomy" id="419477"/>
    <lineage>
        <taxon>Bacteria</taxon>
        <taxon>Bacillati</taxon>
        <taxon>Actinomycetota</taxon>
        <taxon>Actinomycetes</taxon>
        <taxon>Mycobacteriales</taxon>
        <taxon>Nocardiaceae</taxon>
        <taxon>Nocardia</taxon>
    </lineage>
</organism>
<name>A0A846XHY0_9NOCA</name>
<dbReference type="PIRSF" id="PIRSF029171">
    <property type="entry name" value="Esterase_LipA"/>
    <property type="match status" value="1"/>
</dbReference>
<dbReference type="Proteomes" id="UP000565715">
    <property type="component" value="Unassembled WGS sequence"/>
</dbReference>
<evidence type="ECO:0000313" key="2">
    <source>
        <dbReference type="EMBL" id="NKY35951.1"/>
    </source>
</evidence>
<keyword evidence="3" id="KW-1185">Reference proteome</keyword>
<accession>A0A846XHY0</accession>